<dbReference type="GO" id="GO:0000724">
    <property type="term" value="P:double-strand break repair via homologous recombination"/>
    <property type="evidence" value="ECO:0007669"/>
    <property type="project" value="TreeGrafter"/>
</dbReference>
<gene>
    <name evidence="4" type="ORF">AFUS01_LOCUS12946</name>
</gene>
<keyword evidence="1" id="KW-0833">Ubl conjugation pathway</keyword>
<keyword evidence="1" id="KW-0234">DNA repair</keyword>
<evidence type="ECO:0000313" key="5">
    <source>
        <dbReference type="Proteomes" id="UP000708208"/>
    </source>
</evidence>
<comment type="subunit">
    <text evidence="1">Component of the Smc5-Smc6 complex.</text>
</comment>
<dbReference type="GO" id="GO:0030915">
    <property type="term" value="C:Smc5-Smc6 complex"/>
    <property type="evidence" value="ECO:0007669"/>
    <property type="project" value="UniProtKB-UniRule"/>
</dbReference>
<comment type="catalytic activity">
    <reaction evidence="1">
        <text>S-ubiquitinyl-[E2 ubiquitin-conjugating enzyme]-L-cysteine + [acceptor protein]-L-lysine = [E2 ubiquitin-conjugating enzyme]-L-cysteine + N(6)-ubiquitinyl-[acceptor protein]-L-lysine.</text>
        <dbReference type="EC" id="2.3.2.27"/>
    </reaction>
</comment>
<keyword evidence="1" id="KW-0479">Metal-binding</keyword>
<dbReference type="InterPro" id="IPR011513">
    <property type="entry name" value="Nse1"/>
</dbReference>
<evidence type="ECO:0000256" key="1">
    <source>
        <dbReference type="RuleBase" id="RU368018"/>
    </source>
</evidence>
<dbReference type="InterPro" id="IPR002219">
    <property type="entry name" value="PKC_DAG/PE"/>
</dbReference>
<dbReference type="Proteomes" id="UP000708208">
    <property type="component" value="Unassembled WGS sequence"/>
</dbReference>
<evidence type="ECO:0000259" key="3">
    <source>
        <dbReference type="PROSITE" id="PS50081"/>
    </source>
</evidence>
<sequence length="314" mass="36223">DRRQNYRMAKAFPPDIPLDGYGDMHKIVLQGLMAAGYLDLKGVKHLFNAACDYLKVSDAERAERTAMPYVQQVVRGINEQMKPFDMAVKSASCEITGKKYFIFLVTAEKSVMKHQLMFTPQEIKMLQICIDRILRKYPNFAIPQPECVNTWRDVDPRGSVSKGEEFIKRLIELQYLTKYPISKTDYDVTLGVRGLRELEPLLMDFYQDVIQTCCLCKMLLLHGFRCPKCKLLLHKFCYTKYLQTCQTCKSCNASWASVKDMLRRNRVTDEIIANEGPDIDLSDYRPSRIASMMDEPPRLEPQVSGTSSRRGGRW</sequence>
<dbReference type="PROSITE" id="PS50081">
    <property type="entry name" value="ZF_DAG_PE_2"/>
    <property type="match status" value="1"/>
</dbReference>
<evidence type="ECO:0000313" key="4">
    <source>
        <dbReference type="EMBL" id="CAG7723890.1"/>
    </source>
</evidence>
<dbReference type="EC" id="2.3.2.27" evidence="1"/>
<protein>
    <recommendedName>
        <fullName evidence="1">Non-structural maintenance of chromosomes element 1 homolog</fullName>
        <ecNumber evidence="1">2.3.2.27</ecNumber>
    </recommendedName>
</protein>
<keyword evidence="1" id="KW-0808">Transferase</keyword>
<dbReference type="GO" id="GO:0008270">
    <property type="term" value="F:zinc ion binding"/>
    <property type="evidence" value="ECO:0007669"/>
    <property type="project" value="UniProtKB-KW"/>
</dbReference>
<feature type="non-terminal residue" evidence="4">
    <location>
        <position position="1"/>
    </location>
</feature>
<dbReference type="AlphaFoldDB" id="A0A8J2P4I9"/>
<keyword evidence="5" id="KW-1185">Reference proteome</keyword>
<dbReference type="OrthoDB" id="185455at2759"/>
<dbReference type="GO" id="GO:0061630">
    <property type="term" value="F:ubiquitin protein ligase activity"/>
    <property type="evidence" value="ECO:0007669"/>
    <property type="project" value="UniProtKB-EC"/>
</dbReference>
<dbReference type="EMBL" id="CAJVCH010103499">
    <property type="protein sequence ID" value="CAG7723890.1"/>
    <property type="molecule type" value="Genomic_DNA"/>
</dbReference>
<proteinExistence type="inferred from homology"/>
<feature type="compositionally biased region" description="Polar residues" evidence="2">
    <location>
        <begin position="303"/>
        <end position="314"/>
    </location>
</feature>
<comment type="caution">
    <text evidence="4">The sequence shown here is derived from an EMBL/GenBank/DDBJ whole genome shotgun (WGS) entry which is preliminary data.</text>
</comment>
<keyword evidence="1" id="KW-0227">DNA damage</keyword>
<dbReference type="Pfam" id="PF07574">
    <property type="entry name" value="SMC_Nse1"/>
    <property type="match status" value="1"/>
</dbReference>
<feature type="domain" description="Phorbol-ester/DAG-type" evidence="3">
    <location>
        <begin position="198"/>
        <end position="245"/>
    </location>
</feature>
<name>A0A8J2P4I9_9HEXA</name>
<comment type="similarity">
    <text evidence="1">Belongs to the NSE1 family.</text>
</comment>
<comment type="subcellular location">
    <subcellularLocation>
        <location evidence="1">Nucleus</location>
    </subcellularLocation>
</comment>
<keyword evidence="1" id="KW-0862">Zinc</keyword>
<keyword evidence="1" id="KW-0233">DNA recombination</keyword>
<dbReference type="GO" id="GO:0005634">
    <property type="term" value="C:nucleus"/>
    <property type="evidence" value="ECO:0007669"/>
    <property type="project" value="UniProtKB-SubCell"/>
</dbReference>
<dbReference type="PANTHER" id="PTHR20973">
    <property type="entry name" value="NON-SMC ELEMENT 1-RELATED"/>
    <property type="match status" value="1"/>
</dbReference>
<evidence type="ECO:0000256" key="2">
    <source>
        <dbReference type="SAM" id="MobiDB-lite"/>
    </source>
</evidence>
<accession>A0A8J2P4I9</accession>
<keyword evidence="1" id="KW-0863">Zinc-finger</keyword>
<reference evidence="4" key="1">
    <citation type="submission" date="2021-06" db="EMBL/GenBank/DDBJ databases">
        <authorList>
            <person name="Hodson N. C."/>
            <person name="Mongue J. A."/>
            <person name="Jaron S. K."/>
        </authorList>
    </citation>
    <scope>NUCLEOTIDE SEQUENCE</scope>
</reference>
<keyword evidence="1" id="KW-0539">Nucleus</keyword>
<dbReference type="PANTHER" id="PTHR20973:SF0">
    <property type="entry name" value="NON-STRUCTURAL MAINTENANCE OF CHROMOSOMES ELEMENT 1 HOMOLOG"/>
    <property type="match status" value="1"/>
</dbReference>
<organism evidence="4 5">
    <name type="scientific">Allacma fusca</name>
    <dbReference type="NCBI Taxonomy" id="39272"/>
    <lineage>
        <taxon>Eukaryota</taxon>
        <taxon>Metazoa</taxon>
        <taxon>Ecdysozoa</taxon>
        <taxon>Arthropoda</taxon>
        <taxon>Hexapoda</taxon>
        <taxon>Collembola</taxon>
        <taxon>Symphypleona</taxon>
        <taxon>Sminthuridae</taxon>
        <taxon>Allacma</taxon>
    </lineage>
</organism>
<feature type="region of interest" description="Disordered" evidence="2">
    <location>
        <begin position="295"/>
        <end position="314"/>
    </location>
</feature>